<comment type="caution">
    <text evidence="1">The sequence shown here is derived from an EMBL/GenBank/DDBJ whole genome shotgun (WGS) entry which is preliminary data.</text>
</comment>
<reference evidence="1 2" key="2">
    <citation type="journal article" date="2022" name="Mol. Ecol. Resour.">
        <title>The genomes of chicory, endive, great burdock and yacon provide insights into Asteraceae paleo-polyploidization history and plant inulin production.</title>
        <authorList>
            <person name="Fan W."/>
            <person name="Wang S."/>
            <person name="Wang H."/>
            <person name="Wang A."/>
            <person name="Jiang F."/>
            <person name="Liu H."/>
            <person name="Zhao H."/>
            <person name="Xu D."/>
            <person name="Zhang Y."/>
        </authorList>
    </citation>
    <scope>NUCLEOTIDE SEQUENCE [LARGE SCALE GENOMIC DNA]</scope>
    <source>
        <strain evidence="2">cv. Yunnan</strain>
        <tissue evidence="1">Leaves</tissue>
    </source>
</reference>
<accession>A0ACB9DBD5</accession>
<dbReference type="Proteomes" id="UP001056120">
    <property type="component" value="Linkage Group LG19"/>
</dbReference>
<organism evidence="1 2">
    <name type="scientific">Smallanthus sonchifolius</name>
    <dbReference type="NCBI Taxonomy" id="185202"/>
    <lineage>
        <taxon>Eukaryota</taxon>
        <taxon>Viridiplantae</taxon>
        <taxon>Streptophyta</taxon>
        <taxon>Embryophyta</taxon>
        <taxon>Tracheophyta</taxon>
        <taxon>Spermatophyta</taxon>
        <taxon>Magnoliopsida</taxon>
        <taxon>eudicotyledons</taxon>
        <taxon>Gunneridae</taxon>
        <taxon>Pentapetalae</taxon>
        <taxon>asterids</taxon>
        <taxon>campanulids</taxon>
        <taxon>Asterales</taxon>
        <taxon>Asteraceae</taxon>
        <taxon>Asteroideae</taxon>
        <taxon>Heliantheae alliance</taxon>
        <taxon>Millerieae</taxon>
        <taxon>Smallanthus</taxon>
    </lineage>
</organism>
<sequence length="194" mass="22157">MSLENEDDSSVMEASEPINEFEKKPRISYTRDFLISLSELEICENLPSGFDKSILRKPRISYTRDFLISLSELEICVSLPSGFDQSIQRKPRISYTRDFLISLSELEICESLPSRFDQSILREFEENSIQERPRNHGNLPGFRRNDYSSSPPTRGDSSNFSRGAYGRWDNRSSGWSDNDGDSHSDLDPGDTIIG</sequence>
<evidence type="ECO:0000313" key="2">
    <source>
        <dbReference type="Proteomes" id="UP001056120"/>
    </source>
</evidence>
<gene>
    <name evidence="1" type="ORF">L1987_56970</name>
</gene>
<proteinExistence type="predicted"/>
<dbReference type="EMBL" id="CM042036">
    <property type="protein sequence ID" value="KAI3743902.1"/>
    <property type="molecule type" value="Genomic_DNA"/>
</dbReference>
<reference evidence="2" key="1">
    <citation type="journal article" date="2022" name="Mol. Ecol. Resour.">
        <title>The genomes of chicory, endive, great burdock and yacon provide insights into Asteraceae palaeo-polyploidization history and plant inulin production.</title>
        <authorList>
            <person name="Fan W."/>
            <person name="Wang S."/>
            <person name="Wang H."/>
            <person name="Wang A."/>
            <person name="Jiang F."/>
            <person name="Liu H."/>
            <person name="Zhao H."/>
            <person name="Xu D."/>
            <person name="Zhang Y."/>
        </authorList>
    </citation>
    <scope>NUCLEOTIDE SEQUENCE [LARGE SCALE GENOMIC DNA]</scope>
    <source>
        <strain evidence="2">cv. Yunnan</strain>
    </source>
</reference>
<keyword evidence="2" id="KW-1185">Reference proteome</keyword>
<name>A0ACB9DBD5_9ASTR</name>
<protein>
    <submittedName>
        <fullName evidence="1">Uncharacterized protein</fullName>
    </submittedName>
</protein>
<evidence type="ECO:0000313" key="1">
    <source>
        <dbReference type="EMBL" id="KAI3743902.1"/>
    </source>
</evidence>